<evidence type="ECO:0000313" key="3">
    <source>
        <dbReference type="EMBL" id="EWC92787.1"/>
    </source>
</evidence>
<sequence length="792" mass="92596">MIKKIDIPSFGQFKGYKWDKRLKDISFQELNVIYGRNYSGKTTLSRIFASIEQGHIAEEYIKGASFKLTTEEGEISESTFSTTFPYQFRVYNSDFVKRNLAFFYDETKPIESFGIIGEENNEIQRQIDLISKDLDSTQEELNEYSSELKKLKEESKKAGEKGTNKAKEIKENPQLWMAQYGSYDITKLDEEIEKITKENIPELDDAAIIKYKRMVNEEEKSPLQHASLPAGKEQLRRYTELAKTLVTKSVNISKVIEVLQKDADLNKWVETGYHLHQEGHKICKFCMNSIAESRWKELYEHFSKESSDLKSEIEALVDKLRTAKDFPAEFIQKCNITSISFYSSYAEKYAEWEKGWNNIKEEYIQIIECLLSQLEARKRDIFTPLQWKEVDDPSKKIDGCILFLNNLIDEHNIYTQNLDQEKKEAREHLRYNSILQFFNESGYKTTKQRKEKIEEQERKCNDLNEKIRNQEEERSKIQLELKDEKRAIKAINDLLEYFGSKQLRLTSEGKGMSSSRFAIQRSGKTAYNLSDGEKSLIAFCYFMVKIKDELDSRDSKNGKLIIFIDDPISSLDSNHIFYMFSLIETIICHPQKYHQLFISTHNLEFLKYVQRLTEKNKGRCNLSIWREECDNSESRSVIGEMPPLLRDNITEYGFLFREIYRYVKPCGGDRSKCLEKEYTQFYNLPNNMRKFLECYFSYRHPHSQSPLDRENLEWLFGDTPFPAMINRIINEGSHLAWGGRGASLITDTKEAEDASLRILKAIKKKDPEHFDSLCRACGINPQKDGVNLGQTV</sequence>
<proteinExistence type="predicted"/>
<evidence type="ECO:0000313" key="4">
    <source>
        <dbReference type="Proteomes" id="UP000023482"/>
    </source>
</evidence>
<feature type="domain" description="Protein CR006 P-loop" evidence="2">
    <location>
        <begin position="18"/>
        <end position="736"/>
    </location>
</feature>
<evidence type="ECO:0000256" key="1">
    <source>
        <dbReference type="SAM" id="Coils"/>
    </source>
</evidence>
<accession>Z4WVG9</accession>
<dbReference type="InterPro" id="IPR027417">
    <property type="entry name" value="P-loop_NTPase"/>
</dbReference>
<reference evidence="3 4" key="1">
    <citation type="submission" date="2014-01" db="EMBL/GenBank/DDBJ databases">
        <authorList>
            <person name="Durkin A.S."/>
            <person name="McCorrison J."/>
            <person name="Torralba M."/>
            <person name="Gillis M."/>
            <person name="Haft D.H."/>
            <person name="Methe B."/>
            <person name="Sutton G."/>
            <person name="Nelson K.E."/>
        </authorList>
    </citation>
    <scope>NUCLEOTIDE SEQUENCE [LARGE SCALE GENOMIC DNA]</scope>
    <source>
        <strain evidence="3 4">ATCC 51270</strain>
    </source>
</reference>
<dbReference type="PANTHER" id="PTHR32182">
    <property type="entry name" value="DNA REPLICATION AND REPAIR PROTEIN RECF"/>
    <property type="match status" value="1"/>
</dbReference>
<dbReference type="GO" id="GO:0000731">
    <property type="term" value="P:DNA synthesis involved in DNA repair"/>
    <property type="evidence" value="ECO:0007669"/>
    <property type="project" value="TreeGrafter"/>
</dbReference>
<dbReference type="SUPFAM" id="SSF52540">
    <property type="entry name" value="P-loop containing nucleoside triphosphate hydrolases"/>
    <property type="match status" value="1"/>
</dbReference>
<evidence type="ECO:0000259" key="2">
    <source>
        <dbReference type="Pfam" id="PF13166"/>
    </source>
</evidence>
<dbReference type="Gene3D" id="3.40.50.300">
    <property type="entry name" value="P-loop containing nucleotide triphosphate hydrolases"/>
    <property type="match status" value="1"/>
</dbReference>
<comment type="caution">
    <text evidence="3">The sequence shown here is derived from an EMBL/GenBank/DDBJ whole genome shotgun (WGS) entry which is preliminary data.</text>
</comment>
<keyword evidence="1" id="KW-0175">Coiled coil</keyword>
<feature type="coiled-coil region" evidence="1">
    <location>
        <begin position="120"/>
        <end position="161"/>
    </location>
</feature>
<name>Z4WVG9_9PORP</name>
<keyword evidence="4" id="KW-1185">Reference proteome</keyword>
<dbReference type="RefSeq" id="WP_044168507.1">
    <property type="nucleotide sequence ID" value="NZ_JDFF01000011.1"/>
</dbReference>
<dbReference type="Pfam" id="PF13166">
    <property type="entry name" value="AAA_13"/>
    <property type="match status" value="1"/>
</dbReference>
<dbReference type="Proteomes" id="UP000023482">
    <property type="component" value="Unassembled WGS sequence"/>
</dbReference>
<feature type="coiled-coil region" evidence="1">
    <location>
        <begin position="404"/>
        <end position="487"/>
    </location>
</feature>
<dbReference type="EMBL" id="JDFF01000011">
    <property type="protein sequence ID" value="EWC92787.1"/>
    <property type="molecule type" value="Genomic_DNA"/>
</dbReference>
<dbReference type="OrthoDB" id="9795565at2"/>
<dbReference type="PATRIC" id="fig|887901.3.peg.710"/>
<organism evidence="3 4">
    <name type="scientific">Porphyromonas catoniae ATCC 51270</name>
    <dbReference type="NCBI Taxonomy" id="887901"/>
    <lineage>
        <taxon>Bacteria</taxon>
        <taxon>Pseudomonadati</taxon>
        <taxon>Bacteroidota</taxon>
        <taxon>Bacteroidia</taxon>
        <taxon>Bacteroidales</taxon>
        <taxon>Porphyromonadaceae</taxon>
        <taxon>Porphyromonas</taxon>
    </lineage>
</organism>
<dbReference type="PANTHER" id="PTHR32182:SF0">
    <property type="entry name" value="DNA REPLICATION AND REPAIR PROTEIN RECF"/>
    <property type="match status" value="1"/>
</dbReference>
<dbReference type="InterPro" id="IPR026866">
    <property type="entry name" value="CR006_AAA"/>
</dbReference>
<gene>
    <name evidence="3" type="ORF">HMPREF0636_0806</name>
</gene>
<dbReference type="AlphaFoldDB" id="Z4WVG9"/>
<protein>
    <submittedName>
        <fullName evidence="3">AAA domain protein</fullName>
    </submittedName>
</protein>
<dbReference type="GO" id="GO:0006302">
    <property type="term" value="P:double-strand break repair"/>
    <property type="evidence" value="ECO:0007669"/>
    <property type="project" value="TreeGrafter"/>
</dbReference>